<feature type="compositionally biased region" description="Low complexity" evidence="1">
    <location>
        <begin position="56"/>
        <end position="86"/>
    </location>
</feature>
<comment type="caution">
    <text evidence="2">The sequence shown here is derived from an EMBL/GenBank/DDBJ whole genome shotgun (WGS) entry which is preliminary data.</text>
</comment>
<evidence type="ECO:0000256" key="1">
    <source>
        <dbReference type="SAM" id="MobiDB-lite"/>
    </source>
</evidence>
<proteinExistence type="predicted"/>
<dbReference type="EMBL" id="MHLC01000028">
    <property type="protein sequence ID" value="OGZ00728.1"/>
    <property type="molecule type" value="Genomic_DNA"/>
</dbReference>
<sequence length="93" mass="9419">MKLAVLAVALLAGLSLVLGTLFIDTLTSETPSPAPQPPLPSSMALSPEPAKEYPRTPSFTTTTSPGGVPVPSGFVGPTVPPQIKGPTGPPPNY</sequence>
<protein>
    <submittedName>
        <fullName evidence="2">Uncharacterized protein</fullName>
    </submittedName>
</protein>
<accession>A0A1G2CJY0</accession>
<evidence type="ECO:0000313" key="2">
    <source>
        <dbReference type="EMBL" id="OGZ00728.1"/>
    </source>
</evidence>
<gene>
    <name evidence="2" type="ORF">A3A43_00870</name>
</gene>
<dbReference type="Proteomes" id="UP000178495">
    <property type="component" value="Unassembled WGS sequence"/>
</dbReference>
<dbReference type="AlphaFoldDB" id="A0A1G2CJY0"/>
<reference evidence="2 3" key="1">
    <citation type="journal article" date="2016" name="Nat. Commun.">
        <title>Thousands of microbial genomes shed light on interconnected biogeochemical processes in an aquifer system.</title>
        <authorList>
            <person name="Anantharaman K."/>
            <person name="Brown C.T."/>
            <person name="Hug L.A."/>
            <person name="Sharon I."/>
            <person name="Castelle C.J."/>
            <person name="Probst A.J."/>
            <person name="Thomas B.C."/>
            <person name="Singh A."/>
            <person name="Wilkins M.J."/>
            <person name="Karaoz U."/>
            <person name="Brodie E.L."/>
            <person name="Williams K.H."/>
            <person name="Hubbard S.S."/>
            <person name="Banfield J.F."/>
        </authorList>
    </citation>
    <scope>NUCLEOTIDE SEQUENCE [LARGE SCALE GENOMIC DNA]</scope>
</reference>
<evidence type="ECO:0000313" key="3">
    <source>
        <dbReference type="Proteomes" id="UP000178495"/>
    </source>
</evidence>
<name>A0A1G2CJY0_9BACT</name>
<feature type="region of interest" description="Disordered" evidence="1">
    <location>
        <begin position="27"/>
        <end position="93"/>
    </location>
</feature>
<organism evidence="2 3">
    <name type="scientific">Candidatus Liptonbacteria bacterium RIFCSPLOWO2_01_FULL_56_20</name>
    <dbReference type="NCBI Taxonomy" id="1798652"/>
    <lineage>
        <taxon>Bacteria</taxon>
        <taxon>Candidatus Liptoniibacteriota</taxon>
    </lineage>
</organism>